<reference evidence="5 6" key="1">
    <citation type="submission" date="2020-03" db="EMBL/GenBank/DDBJ databases">
        <authorList>
            <person name="Lai Q."/>
        </authorList>
    </citation>
    <scope>NUCLEOTIDE SEQUENCE [LARGE SCALE GENOMIC DNA]</scope>
    <source>
        <strain evidence="5 6">CCUG 25036</strain>
    </source>
</reference>
<dbReference type="InterPro" id="IPR029044">
    <property type="entry name" value="Nucleotide-diphossugar_trans"/>
</dbReference>
<dbReference type="InterPro" id="IPR001173">
    <property type="entry name" value="Glyco_trans_2-like"/>
</dbReference>
<evidence type="ECO:0000313" key="5">
    <source>
        <dbReference type="EMBL" id="NII08966.1"/>
    </source>
</evidence>
<dbReference type="GO" id="GO:0016757">
    <property type="term" value="F:glycosyltransferase activity"/>
    <property type="evidence" value="ECO:0007669"/>
    <property type="project" value="UniProtKB-KW"/>
</dbReference>
<protein>
    <submittedName>
        <fullName evidence="5">Glycosyltransferase</fullName>
    </submittedName>
</protein>
<keyword evidence="2" id="KW-0328">Glycosyltransferase</keyword>
<accession>A0A7X5UEE0</accession>
<comment type="similarity">
    <text evidence="1">Belongs to the glycosyltransferase 2 family.</text>
</comment>
<sequence length="310" mass="34259">MSDNFPAPQRLDVVVPMYRNADKASMAIDALLACRPPLDTKVRIRVVDDGSGDGTPDMIEQSFGDRIDLIRLADNRGRSGARNAAAMTSDARYILFLDSDCIPIGEDFLVDHVQAITAAEVSIGRIVGQDDGFWHDYQDAATHRRNALAMHTPSATFTTQNVMIARSSFIDAGGFDEAYIGYGFEDRDLAIRLANAGARFVCAPLAAVSHRDTLSLEGVCRKMGEAGAVTSLRFSDLYPDEYRGLGYAAIDARIHPWRGEIAAGAWFFLRHLTRWESWLAAPWIPFRIKALLVRITVAAAFMDGTRRSRE</sequence>
<evidence type="ECO:0000256" key="2">
    <source>
        <dbReference type="ARBA" id="ARBA00022676"/>
    </source>
</evidence>
<evidence type="ECO:0000256" key="3">
    <source>
        <dbReference type="ARBA" id="ARBA00022679"/>
    </source>
</evidence>
<dbReference type="SUPFAM" id="SSF53448">
    <property type="entry name" value="Nucleotide-diphospho-sugar transferases"/>
    <property type="match status" value="1"/>
</dbReference>
<dbReference type="PANTHER" id="PTHR43179">
    <property type="entry name" value="RHAMNOSYLTRANSFERASE WBBL"/>
    <property type="match status" value="1"/>
</dbReference>
<comment type="caution">
    <text evidence="5">The sequence shown here is derived from an EMBL/GenBank/DDBJ whole genome shotgun (WGS) entry which is preliminary data.</text>
</comment>
<dbReference type="Pfam" id="PF00535">
    <property type="entry name" value="Glycos_transf_2"/>
    <property type="match status" value="1"/>
</dbReference>
<proteinExistence type="inferred from homology"/>
<name>A0A7X5UEE0_9GAMM</name>
<evidence type="ECO:0000313" key="6">
    <source>
        <dbReference type="Proteomes" id="UP000490980"/>
    </source>
</evidence>
<dbReference type="PANTHER" id="PTHR43179:SF12">
    <property type="entry name" value="GALACTOFURANOSYLTRANSFERASE GLFT2"/>
    <property type="match status" value="1"/>
</dbReference>
<keyword evidence="3 5" id="KW-0808">Transferase</keyword>
<organism evidence="5 6">
    <name type="scientific">Luteibacter anthropi</name>
    <dbReference type="NCBI Taxonomy" id="564369"/>
    <lineage>
        <taxon>Bacteria</taxon>
        <taxon>Pseudomonadati</taxon>
        <taxon>Pseudomonadota</taxon>
        <taxon>Gammaproteobacteria</taxon>
        <taxon>Lysobacterales</taxon>
        <taxon>Rhodanobacteraceae</taxon>
        <taxon>Luteibacter</taxon>
    </lineage>
</organism>
<feature type="domain" description="Glycosyltransferase 2-like" evidence="4">
    <location>
        <begin position="13"/>
        <end position="161"/>
    </location>
</feature>
<dbReference type="RefSeq" id="WP_166952752.1">
    <property type="nucleotide sequence ID" value="NZ_JAARLZ010000017.1"/>
</dbReference>
<dbReference type="Proteomes" id="UP000490980">
    <property type="component" value="Unassembled WGS sequence"/>
</dbReference>
<dbReference type="EMBL" id="JAARLZ010000017">
    <property type="protein sequence ID" value="NII08966.1"/>
    <property type="molecule type" value="Genomic_DNA"/>
</dbReference>
<evidence type="ECO:0000256" key="1">
    <source>
        <dbReference type="ARBA" id="ARBA00006739"/>
    </source>
</evidence>
<dbReference type="AlphaFoldDB" id="A0A7X5UEE0"/>
<evidence type="ECO:0000259" key="4">
    <source>
        <dbReference type="Pfam" id="PF00535"/>
    </source>
</evidence>
<dbReference type="Gene3D" id="3.90.550.10">
    <property type="entry name" value="Spore Coat Polysaccharide Biosynthesis Protein SpsA, Chain A"/>
    <property type="match status" value="1"/>
</dbReference>
<keyword evidence="6" id="KW-1185">Reference proteome</keyword>
<gene>
    <name evidence="5" type="ORF">HBF25_21495</name>
</gene>